<feature type="chain" id="PRO_5002468440" evidence="2">
    <location>
        <begin position="20"/>
        <end position="419"/>
    </location>
</feature>
<evidence type="ECO:0000259" key="3">
    <source>
        <dbReference type="PROSITE" id="PS00497"/>
    </source>
</evidence>
<dbReference type="Pfam" id="PF00264">
    <property type="entry name" value="Tyrosinase"/>
    <property type="match status" value="1"/>
</dbReference>
<comment type="caution">
    <text evidence="4">The sequence shown here is derived from an EMBL/GenBank/DDBJ whole genome shotgun (WGS) entry which is preliminary data.</text>
</comment>
<feature type="signal peptide" evidence="2">
    <location>
        <begin position="1"/>
        <end position="19"/>
    </location>
</feature>
<evidence type="ECO:0000313" key="5">
    <source>
        <dbReference type="Proteomes" id="UP000033647"/>
    </source>
</evidence>
<dbReference type="PROSITE" id="PS00497">
    <property type="entry name" value="TYROSINASE_1"/>
    <property type="match status" value="1"/>
</dbReference>
<dbReference type="SUPFAM" id="SSF48056">
    <property type="entry name" value="Di-copper centre-containing domain"/>
    <property type="match status" value="1"/>
</dbReference>
<keyword evidence="1" id="KW-0479">Metal-binding</keyword>
<protein>
    <submittedName>
        <fullName evidence="4">Tyrosinase central domain-containing protein</fullName>
    </submittedName>
</protein>
<dbReference type="Proteomes" id="UP000033647">
    <property type="component" value="Unassembled WGS sequence"/>
</dbReference>
<dbReference type="PROSITE" id="PS51257">
    <property type="entry name" value="PROKAR_LIPOPROTEIN"/>
    <property type="match status" value="1"/>
</dbReference>
<feature type="domain" description="Tyrosinase copper-binding" evidence="3">
    <location>
        <begin position="142"/>
        <end position="159"/>
    </location>
</feature>
<evidence type="ECO:0000256" key="1">
    <source>
        <dbReference type="ARBA" id="ARBA00022723"/>
    </source>
</evidence>
<organism evidence="4 5">
    <name type="scientific">Zymoseptoria brevis</name>
    <dbReference type="NCBI Taxonomy" id="1047168"/>
    <lineage>
        <taxon>Eukaryota</taxon>
        <taxon>Fungi</taxon>
        <taxon>Dikarya</taxon>
        <taxon>Ascomycota</taxon>
        <taxon>Pezizomycotina</taxon>
        <taxon>Dothideomycetes</taxon>
        <taxon>Dothideomycetidae</taxon>
        <taxon>Mycosphaerellales</taxon>
        <taxon>Mycosphaerellaceae</taxon>
        <taxon>Zymoseptoria</taxon>
    </lineage>
</organism>
<name>A0A0F4GHY4_9PEZI</name>
<keyword evidence="5" id="KW-1185">Reference proteome</keyword>
<sequence>MPKMLSLVALLLTSTAVFALSSCGDTNPSTPPAYLNPEPPVYNNYTTWIPGPTHGTDTLALRGLAKLKLHKATHASNSTCTLKNAHRRKEWDSFTKSQKLAYIAAVKCMTTLPSISGDLVPGARTRLDDFVGTHVNQTRRIHATANFLSWHRYFVYTYESALRDECGYEGYQPYAAWGRYTNSVIGSPLFDGSETSISGNGVYSPHPPSIVGLPGPNALPLPPGVGGGCITTGPFKDVKVNLGPVHLTGINDTAPNPRADGLGYNPRCIRRDLSVESAIGASDANTTKLITNNSNIADFQNEMQALFFAPGEKPYYGVHTGGHFMVGGDPGGDAFTSPGDMWFFLHHAMIDRVWWVWQNMDIETRTQSIAGTITFINDPPSRNATLDDVIDVGVNDGFRGIRIRDAMSTTEGPFCYIYE</sequence>
<dbReference type="OrthoDB" id="6132182at2759"/>
<evidence type="ECO:0000256" key="2">
    <source>
        <dbReference type="SAM" id="SignalP"/>
    </source>
</evidence>
<reference evidence="4 5" key="1">
    <citation type="submission" date="2015-03" db="EMBL/GenBank/DDBJ databases">
        <title>RNA-seq based gene annotation and comparative genomics of four Zymoseptoria species reveal species-specific pathogenicity related genes and transposable element activity.</title>
        <authorList>
            <person name="Grandaubert J."/>
            <person name="Bhattacharyya A."/>
            <person name="Stukenbrock E.H."/>
        </authorList>
    </citation>
    <scope>NUCLEOTIDE SEQUENCE [LARGE SCALE GENOMIC DNA]</scope>
    <source>
        <strain evidence="4 5">Zb18110</strain>
    </source>
</reference>
<dbReference type="GO" id="GO:0046872">
    <property type="term" value="F:metal ion binding"/>
    <property type="evidence" value="ECO:0007669"/>
    <property type="project" value="UniProtKB-KW"/>
</dbReference>
<dbReference type="EMBL" id="LAFY01000602">
    <property type="protein sequence ID" value="KJX96642.1"/>
    <property type="molecule type" value="Genomic_DNA"/>
</dbReference>
<accession>A0A0F4GHY4</accession>
<dbReference type="GO" id="GO:0016491">
    <property type="term" value="F:oxidoreductase activity"/>
    <property type="evidence" value="ECO:0007669"/>
    <property type="project" value="InterPro"/>
</dbReference>
<dbReference type="Gene3D" id="1.10.1280.10">
    <property type="entry name" value="Di-copper center containing domain from catechol oxidase"/>
    <property type="match status" value="1"/>
</dbReference>
<dbReference type="InterPro" id="IPR050316">
    <property type="entry name" value="Tyrosinase/Hemocyanin"/>
</dbReference>
<dbReference type="InterPro" id="IPR002227">
    <property type="entry name" value="Tyrosinase_Cu-bd"/>
</dbReference>
<gene>
    <name evidence="4" type="ORF">TI39_contig610g00013</name>
</gene>
<dbReference type="PRINTS" id="PR00092">
    <property type="entry name" value="TYROSINASE"/>
</dbReference>
<dbReference type="InterPro" id="IPR008922">
    <property type="entry name" value="Di-copper_centre_dom_sf"/>
</dbReference>
<dbReference type="STRING" id="1047168.A0A0F4GHY4"/>
<dbReference type="PANTHER" id="PTHR11474">
    <property type="entry name" value="TYROSINASE FAMILY MEMBER"/>
    <property type="match status" value="1"/>
</dbReference>
<proteinExistence type="predicted"/>
<evidence type="ECO:0000313" key="4">
    <source>
        <dbReference type="EMBL" id="KJX96642.1"/>
    </source>
</evidence>
<dbReference type="AlphaFoldDB" id="A0A0F4GHY4"/>
<dbReference type="PANTHER" id="PTHR11474:SF116">
    <property type="entry name" value="TYROSINASE"/>
    <property type="match status" value="1"/>
</dbReference>
<keyword evidence="2" id="KW-0732">Signal</keyword>